<reference evidence="7 8" key="1">
    <citation type="submission" date="2016-10" db="EMBL/GenBank/DDBJ databases">
        <title>Genome sequence of Nocardia seriolae strain EM150506, isolated from Anguila japonica.</title>
        <authorList>
            <person name="Han H.-J."/>
        </authorList>
    </citation>
    <scope>NUCLEOTIDE SEQUENCE [LARGE SCALE GENOMIC DNA]</scope>
    <source>
        <strain evidence="7 8">EM150506</strain>
    </source>
</reference>
<feature type="transmembrane region" description="Helical" evidence="5">
    <location>
        <begin position="85"/>
        <end position="115"/>
    </location>
</feature>
<dbReference type="Proteomes" id="UP000180166">
    <property type="component" value="Chromosome"/>
</dbReference>
<dbReference type="InterPro" id="IPR020846">
    <property type="entry name" value="MFS_dom"/>
</dbReference>
<comment type="subcellular location">
    <subcellularLocation>
        <location evidence="1">Cell membrane</location>
        <topology evidence="1">Multi-pass membrane protein</topology>
    </subcellularLocation>
</comment>
<evidence type="ECO:0000259" key="6">
    <source>
        <dbReference type="PROSITE" id="PS50850"/>
    </source>
</evidence>
<dbReference type="PANTHER" id="PTHR23534:SF1">
    <property type="entry name" value="MAJOR FACILITATOR SUPERFAMILY PROTEIN"/>
    <property type="match status" value="1"/>
</dbReference>
<feature type="transmembrane region" description="Helical" evidence="5">
    <location>
        <begin position="300"/>
        <end position="319"/>
    </location>
</feature>
<dbReference type="PROSITE" id="PS50850">
    <property type="entry name" value="MFS"/>
    <property type="match status" value="1"/>
</dbReference>
<dbReference type="GO" id="GO:0005886">
    <property type="term" value="C:plasma membrane"/>
    <property type="evidence" value="ECO:0007669"/>
    <property type="project" value="UniProtKB-SubCell"/>
</dbReference>
<dbReference type="SUPFAM" id="SSF103473">
    <property type="entry name" value="MFS general substrate transporter"/>
    <property type="match status" value="1"/>
</dbReference>
<feature type="transmembrane region" description="Helical" evidence="5">
    <location>
        <begin position="360"/>
        <end position="382"/>
    </location>
</feature>
<feature type="transmembrane region" description="Helical" evidence="5">
    <location>
        <begin position="52"/>
        <end position="73"/>
    </location>
</feature>
<proteinExistence type="predicted"/>
<feature type="transmembrane region" description="Helical" evidence="5">
    <location>
        <begin position="173"/>
        <end position="192"/>
    </location>
</feature>
<dbReference type="EMBL" id="CP017839">
    <property type="protein sequence ID" value="APA99393.1"/>
    <property type="molecule type" value="Genomic_DNA"/>
</dbReference>
<dbReference type="RefSeq" id="WP_071344272.1">
    <property type="nucleotide sequence ID" value="NZ_CP017839.1"/>
</dbReference>
<dbReference type="InterPro" id="IPR036259">
    <property type="entry name" value="MFS_trans_sf"/>
</dbReference>
<sequence>MTAIETVEPVLKRRWLVALFLGAAAMSLTMVTASTMGTLVAADELGPAWSGLPSAAGVLGTALGASGLTTVMARRGRRAGVMSGYAVGVAGGLCMVLSTMTVWLLIAGMVLLGVGNAAAQLSRYAAADLRPGRPGALLAVVVWAGTVGAVGGPLLLAPLSVAAQAVDRPAQTAVFLLGAVSVAIAALTATTLRRDTSTVPPDRPPQRPPMRLALISMLTAQVVMTTIMTAAPLAIHQHGHGLHVVGTMISAHTFGMFALAPLSGLLCDRFGGRPLIVTGLALLAISATAATVAGTVGGPLLALVLFLLGYAWNLAHIGASNLLAGNLPETERMHVQGAVESRVWGGSALATMVSTAGYAIGGYGLLAALSLTMLTIPAALLFRERPTGSREPMGRRAFRRSASDHSA</sequence>
<feature type="domain" description="Major facilitator superfamily (MFS) profile" evidence="6">
    <location>
        <begin position="174"/>
        <end position="407"/>
    </location>
</feature>
<dbReference type="Pfam" id="PF07690">
    <property type="entry name" value="MFS_1"/>
    <property type="match status" value="1"/>
</dbReference>
<dbReference type="AlphaFoldDB" id="A0ABC8AYU3"/>
<keyword evidence="4 5" id="KW-0472">Membrane</keyword>
<keyword evidence="2 5" id="KW-0812">Transmembrane</keyword>
<name>A0ABC8AYU3_9NOCA</name>
<evidence type="ECO:0000256" key="2">
    <source>
        <dbReference type="ARBA" id="ARBA00022692"/>
    </source>
</evidence>
<gene>
    <name evidence="7" type="ORF">NS506_05347</name>
</gene>
<evidence type="ECO:0000256" key="1">
    <source>
        <dbReference type="ARBA" id="ARBA00004651"/>
    </source>
</evidence>
<evidence type="ECO:0000256" key="3">
    <source>
        <dbReference type="ARBA" id="ARBA00022989"/>
    </source>
</evidence>
<dbReference type="InterPro" id="IPR011701">
    <property type="entry name" value="MFS"/>
</dbReference>
<evidence type="ECO:0000256" key="5">
    <source>
        <dbReference type="SAM" id="Phobius"/>
    </source>
</evidence>
<dbReference type="Gene3D" id="1.20.1250.20">
    <property type="entry name" value="MFS general substrate transporter like domains"/>
    <property type="match status" value="2"/>
</dbReference>
<accession>A0ABC8AYU3</accession>
<evidence type="ECO:0000313" key="7">
    <source>
        <dbReference type="EMBL" id="APA99393.1"/>
    </source>
</evidence>
<organism evidence="7 8">
    <name type="scientific">Nocardia seriolae</name>
    <dbReference type="NCBI Taxonomy" id="37332"/>
    <lineage>
        <taxon>Bacteria</taxon>
        <taxon>Bacillati</taxon>
        <taxon>Actinomycetota</taxon>
        <taxon>Actinomycetes</taxon>
        <taxon>Mycobacteriales</taxon>
        <taxon>Nocardiaceae</taxon>
        <taxon>Nocardia</taxon>
    </lineage>
</organism>
<feature type="transmembrane region" description="Helical" evidence="5">
    <location>
        <begin position="212"/>
        <end position="235"/>
    </location>
</feature>
<dbReference type="KEGG" id="nsr:NS506_05347"/>
<dbReference type="PANTHER" id="PTHR23534">
    <property type="entry name" value="MFS PERMEASE"/>
    <property type="match status" value="1"/>
</dbReference>
<evidence type="ECO:0000256" key="4">
    <source>
        <dbReference type="ARBA" id="ARBA00023136"/>
    </source>
</evidence>
<feature type="transmembrane region" description="Helical" evidence="5">
    <location>
        <begin position="242"/>
        <end position="262"/>
    </location>
</feature>
<evidence type="ECO:0000313" key="8">
    <source>
        <dbReference type="Proteomes" id="UP000180166"/>
    </source>
</evidence>
<feature type="transmembrane region" description="Helical" evidence="5">
    <location>
        <begin position="274"/>
        <end position="293"/>
    </location>
</feature>
<feature type="transmembrane region" description="Helical" evidence="5">
    <location>
        <begin position="135"/>
        <end position="161"/>
    </location>
</feature>
<keyword evidence="3 5" id="KW-1133">Transmembrane helix</keyword>
<protein>
    <submittedName>
        <fullName evidence="7">MFS-type transporter YddS</fullName>
    </submittedName>
</protein>